<dbReference type="InterPro" id="IPR019734">
    <property type="entry name" value="TPR_rpt"/>
</dbReference>
<dbReference type="Gene3D" id="1.25.40.10">
    <property type="entry name" value="Tetratricopeptide repeat domain"/>
    <property type="match status" value="1"/>
</dbReference>
<proteinExistence type="predicted"/>
<dbReference type="EMBL" id="BX571658">
    <property type="protein sequence ID" value="CAE09660.1"/>
    <property type="molecule type" value="Genomic_DNA"/>
</dbReference>
<dbReference type="STRING" id="273121.WS0523"/>
<feature type="compositionally biased region" description="Low complexity" evidence="1">
    <location>
        <begin position="179"/>
        <end position="196"/>
    </location>
</feature>
<evidence type="ECO:0000313" key="2">
    <source>
        <dbReference type="EMBL" id="CAE09660.1"/>
    </source>
</evidence>
<feature type="compositionally biased region" description="Polar residues" evidence="1">
    <location>
        <begin position="7"/>
        <end position="22"/>
    </location>
</feature>
<organism evidence="3">
    <name type="scientific">Wolinella succinogenes (strain ATCC 29543 / DSM 1740 / CCUG 13145 / JCM 31913 / LMG 7466 / NCTC 11488 / FDC 602W)</name>
    <name type="common">Vibrio succinogenes</name>
    <dbReference type="NCBI Taxonomy" id="273121"/>
    <lineage>
        <taxon>Bacteria</taxon>
        <taxon>Pseudomonadati</taxon>
        <taxon>Campylobacterota</taxon>
        <taxon>Epsilonproteobacteria</taxon>
        <taxon>Campylobacterales</taxon>
        <taxon>Helicobacteraceae</taxon>
        <taxon>Wolinella</taxon>
    </lineage>
</organism>
<dbReference type="KEGG" id="wsu:WS0523"/>
<feature type="region of interest" description="Disordered" evidence="1">
    <location>
        <begin position="1"/>
        <end position="33"/>
    </location>
</feature>
<sequence>MRFDSAPSFSSQPLSTPSTSVSAPRPSAPKNTAEEIADIKEKLFNINSSLKTLQESQEGLKSVFEGQTKRMQSLSSTGASANFATKDDLNSSLGEITKTLNANFSVYDENFKTIKESIKALGELIDKLNKSTKADIDSLRTEMDEVRKAAGLKPKPRDKEVTAASTASATAALDANKKTPSSATAPQSAQSAPVASNFSKQDNFTVYKEATEFLEQGKLPDAKARLEWTAKNQYKPASSNYLLGEIAFREKRYKDAIYYYKESATMYDKADYMPRLLLNSAKSFTQTGDKENSKRFLESIVSLYPDSSEAKEAKKLLGK</sequence>
<dbReference type="SUPFAM" id="SSF48452">
    <property type="entry name" value="TPR-like"/>
    <property type="match status" value="1"/>
</dbReference>
<dbReference type="Pfam" id="PF13174">
    <property type="entry name" value="TPR_6"/>
    <property type="match status" value="1"/>
</dbReference>
<accession>Q7MSF1</accession>
<dbReference type="eggNOG" id="COG1729">
    <property type="taxonomic scope" value="Bacteria"/>
</dbReference>
<evidence type="ECO:0000256" key="1">
    <source>
        <dbReference type="SAM" id="MobiDB-lite"/>
    </source>
</evidence>
<reference evidence="2 3" key="1">
    <citation type="journal article" date="2003" name="Proc. Natl. Acad. Sci. U.S.A.">
        <title>Complete genome sequence and analysis of Wolinella succinogenes.</title>
        <authorList>
            <person name="Baar C."/>
            <person name="Eppinger M."/>
            <person name="Raddatz G."/>
            <person name="Simon JM."/>
            <person name="Lanz C."/>
            <person name="Klimmek O."/>
            <person name="Nandakumar R."/>
            <person name="Gross R."/>
            <person name="Rosinus A."/>
            <person name="Keller H."/>
            <person name="Jagtap P."/>
            <person name="Linke B."/>
            <person name="Meyer F."/>
            <person name="Lederer H."/>
            <person name="Schuster S.C."/>
        </authorList>
    </citation>
    <scope>NUCLEOTIDE SEQUENCE [LARGE SCALE GENOMIC DNA]</scope>
    <source>
        <strain evidence="3">ATCC 29543 / DSM 1740 / CCUG 13145 / JCM 31913 / LMG 7466 / NCTC 11488 / FDC 602W</strain>
    </source>
</reference>
<dbReference type="InterPro" id="IPR011990">
    <property type="entry name" value="TPR-like_helical_dom_sf"/>
</dbReference>
<gene>
    <name evidence="2" type="ordered locus">WS0523</name>
</gene>
<dbReference type="HOGENOM" id="CLU_066841_0_0_7"/>
<keyword evidence="3" id="KW-1185">Reference proteome</keyword>
<dbReference type="Proteomes" id="UP000000422">
    <property type="component" value="Chromosome"/>
</dbReference>
<feature type="compositionally biased region" description="Low complexity" evidence="1">
    <location>
        <begin position="162"/>
        <end position="172"/>
    </location>
</feature>
<feature type="region of interest" description="Disordered" evidence="1">
    <location>
        <begin position="151"/>
        <end position="196"/>
    </location>
</feature>
<name>Q7MSF1_WOLSU</name>
<dbReference type="AlphaFoldDB" id="Q7MSF1"/>
<dbReference type="Pfam" id="PF13432">
    <property type="entry name" value="TPR_16"/>
    <property type="match status" value="1"/>
</dbReference>
<protein>
    <submittedName>
        <fullName evidence="2">Uncharacterized protein</fullName>
    </submittedName>
</protein>
<evidence type="ECO:0000313" key="3">
    <source>
        <dbReference type="Proteomes" id="UP000000422"/>
    </source>
</evidence>